<dbReference type="AlphaFoldDB" id="A0A6A6TJQ8"/>
<dbReference type="PANTHER" id="PTHR48081">
    <property type="entry name" value="AB HYDROLASE SUPERFAMILY PROTEIN C4A8.06C"/>
    <property type="match status" value="1"/>
</dbReference>
<dbReference type="GO" id="GO:0016787">
    <property type="term" value="F:hydrolase activity"/>
    <property type="evidence" value="ECO:0007669"/>
    <property type="project" value="UniProtKB-KW"/>
</dbReference>
<evidence type="ECO:0000259" key="2">
    <source>
        <dbReference type="Pfam" id="PF07859"/>
    </source>
</evidence>
<dbReference type="InterPro" id="IPR013094">
    <property type="entry name" value="AB_hydrolase_3"/>
</dbReference>
<keyword evidence="4" id="KW-1185">Reference proteome</keyword>
<organism evidence="3 4">
    <name type="scientific">Lophiostoma macrostomum CBS 122681</name>
    <dbReference type="NCBI Taxonomy" id="1314788"/>
    <lineage>
        <taxon>Eukaryota</taxon>
        <taxon>Fungi</taxon>
        <taxon>Dikarya</taxon>
        <taxon>Ascomycota</taxon>
        <taxon>Pezizomycotina</taxon>
        <taxon>Dothideomycetes</taxon>
        <taxon>Pleosporomycetidae</taxon>
        <taxon>Pleosporales</taxon>
        <taxon>Lophiostomataceae</taxon>
        <taxon>Lophiostoma</taxon>
    </lineage>
</organism>
<proteinExistence type="predicted"/>
<dbReference type="InterPro" id="IPR050300">
    <property type="entry name" value="GDXG_lipolytic_enzyme"/>
</dbReference>
<dbReference type="InterPro" id="IPR029058">
    <property type="entry name" value="AB_hydrolase_fold"/>
</dbReference>
<evidence type="ECO:0000313" key="4">
    <source>
        <dbReference type="Proteomes" id="UP000799324"/>
    </source>
</evidence>
<accession>A0A6A6TJQ8</accession>
<dbReference type="EMBL" id="MU004305">
    <property type="protein sequence ID" value="KAF2659666.1"/>
    <property type="molecule type" value="Genomic_DNA"/>
</dbReference>
<evidence type="ECO:0000313" key="3">
    <source>
        <dbReference type="EMBL" id="KAF2659666.1"/>
    </source>
</evidence>
<evidence type="ECO:0000256" key="1">
    <source>
        <dbReference type="ARBA" id="ARBA00022801"/>
    </source>
</evidence>
<dbReference type="Gene3D" id="3.40.50.1820">
    <property type="entry name" value="alpha/beta hydrolase"/>
    <property type="match status" value="1"/>
</dbReference>
<dbReference type="SUPFAM" id="SSF53474">
    <property type="entry name" value="alpha/beta-Hydrolases"/>
    <property type="match status" value="1"/>
</dbReference>
<gene>
    <name evidence="3" type="ORF">K491DRAFT_152208</name>
</gene>
<dbReference type="OrthoDB" id="433474at2759"/>
<dbReference type="Proteomes" id="UP000799324">
    <property type="component" value="Unassembled WGS sequence"/>
</dbReference>
<dbReference type="PANTHER" id="PTHR48081:SF8">
    <property type="entry name" value="ALPHA_BETA HYDROLASE FOLD-3 DOMAIN-CONTAINING PROTEIN-RELATED"/>
    <property type="match status" value="1"/>
</dbReference>
<dbReference type="Pfam" id="PF07859">
    <property type="entry name" value="Abhydrolase_3"/>
    <property type="match status" value="1"/>
</dbReference>
<feature type="domain" description="Alpha/beta hydrolase fold-3" evidence="2">
    <location>
        <begin position="87"/>
        <end position="295"/>
    </location>
</feature>
<keyword evidence="1" id="KW-0378">Hydrolase</keyword>
<name>A0A6A6TJQ8_9PLEO</name>
<sequence>MPLTIDPEFYRAAEPLVPVLSSAPKLPVGDVENRRARMAALFANLPPNPAVEGVTIEKYKFASHDGQRIGIYRFSPTNSKSGPGPTILHMHGGGMISGHVELSKDSLAKQVAQTGIQVFSVDYRLAPENPHPVPVEDCYAALLWIQQHREEFEVDLARIAVQGESAGGGLAAGVSLIARDRKLDPPLAKQILVYPMLDDRNRKSIPKDLDVYVMWKSVDNETGWRALLGDAYQTESVSSYAAPARADSVDGLPSTYMDVGSLDIFCDECTMFVARLAAKNVDTEFHVYSGVGHVFEFLAPNIAITQRAVENRLNAIRRL</sequence>
<protein>
    <recommendedName>
        <fullName evidence="2">Alpha/beta hydrolase fold-3 domain-containing protein</fullName>
    </recommendedName>
</protein>
<reference evidence="3" key="1">
    <citation type="journal article" date="2020" name="Stud. Mycol.">
        <title>101 Dothideomycetes genomes: a test case for predicting lifestyles and emergence of pathogens.</title>
        <authorList>
            <person name="Haridas S."/>
            <person name="Albert R."/>
            <person name="Binder M."/>
            <person name="Bloem J."/>
            <person name="Labutti K."/>
            <person name="Salamov A."/>
            <person name="Andreopoulos B."/>
            <person name="Baker S."/>
            <person name="Barry K."/>
            <person name="Bills G."/>
            <person name="Bluhm B."/>
            <person name="Cannon C."/>
            <person name="Castanera R."/>
            <person name="Culley D."/>
            <person name="Daum C."/>
            <person name="Ezra D."/>
            <person name="Gonzalez J."/>
            <person name="Henrissat B."/>
            <person name="Kuo A."/>
            <person name="Liang C."/>
            <person name="Lipzen A."/>
            <person name="Lutzoni F."/>
            <person name="Magnuson J."/>
            <person name="Mondo S."/>
            <person name="Nolan M."/>
            <person name="Ohm R."/>
            <person name="Pangilinan J."/>
            <person name="Park H.-J."/>
            <person name="Ramirez L."/>
            <person name="Alfaro M."/>
            <person name="Sun H."/>
            <person name="Tritt A."/>
            <person name="Yoshinaga Y."/>
            <person name="Zwiers L.-H."/>
            <person name="Turgeon B."/>
            <person name="Goodwin S."/>
            <person name="Spatafora J."/>
            <person name="Crous P."/>
            <person name="Grigoriev I."/>
        </authorList>
    </citation>
    <scope>NUCLEOTIDE SEQUENCE</scope>
    <source>
        <strain evidence="3">CBS 122681</strain>
    </source>
</reference>